<evidence type="ECO:0000256" key="3">
    <source>
        <dbReference type="ARBA" id="ARBA00022630"/>
    </source>
</evidence>
<dbReference type="InterPro" id="IPR029479">
    <property type="entry name" value="Nitroreductase"/>
</dbReference>
<comment type="cofactor">
    <cofactor evidence="1">
        <name>FMN</name>
        <dbReference type="ChEBI" id="CHEBI:58210"/>
    </cofactor>
</comment>
<comment type="similarity">
    <text evidence="2">Belongs to the nitroreductase family.</text>
</comment>
<dbReference type="SUPFAM" id="SSF55469">
    <property type="entry name" value="FMN-dependent nitroreductase-like"/>
    <property type="match status" value="1"/>
</dbReference>
<evidence type="ECO:0000256" key="2">
    <source>
        <dbReference type="ARBA" id="ARBA00007118"/>
    </source>
</evidence>
<evidence type="ECO:0000256" key="4">
    <source>
        <dbReference type="ARBA" id="ARBA00022643"/>
    </source>
</evidence>
<dbReference type="Gene3D" id="3.40.109.10">
    <property type="entry name" value="NADH Oxidase"/>
    <property type="match status" value="1"/>
</dbReference>
<dbReference type="InterPro" id="IPR000415">
    <property type="entry name" value="Nitroreductase-like"/>
</dbReference>
<dbReference type="PANTHER" id="PTHR43673">
    <property type="entry name" value="NAD(P)H NITROREDUCTASE YDGI-RELATED"/>
    <property type="match status" value="1"/>
</dbReference>
<name>A0A9D2PX58_9FIRM</name>
<dbReference type="Proteomes" id="UP000823863">
    <property type="component" value="Unassembled WGS sequence"/>
</dbReference>
<keyword evidence="3" id="KW-0285">Flavoprotein</keyword>
<reference evidence="7" key="1">
    <citation type="journal article" date="2021" name="PeerJ">
        <title>Extensive microbial diversity within the chicken gut microbiome revealed by metagenomics and culture.</title>
        <authorList>
            <person name="Gilroy R."/>
            <person name="Ravi A."/>
            <person name="Getino M."/>
            <person name="Pursley I."/>
            <person name="Horton D.L."/>
            <person name="Alikhan N.F."/>
            <person name="Baker D."/>
            <person name="Gharbi K."/>
            <person name="Hall N."/>
            <person name="Watson M."/>
            <person name="Adriaenssens E.M."/>
            <person name="Foster-Nyarko E."/>
            <person name="Jarju S."/>
            <person name="Secka A."/>
            <person name="Antonio M."/>
            <person name="Oren A."/>
            <person name="Chaudhuri R.R."/>
            <person name="La Ragione R."/>
            <person name="Hildebrand F."/>
            <person name="Pallen M.J."/>
        </authorList>
    </citation>
    <scope>NUCLEOTIDE SEQUENCE</scope>
    <source>
        <strain evidence="7">CHK198-12963</strain>
    </source>
</reference>
<dbReference type="CDD" id="cd02150">
    <property type="entry name" value="nitroreductase"/>
    <property type="match status" value="1"/>
</dbReference>
<evidence type="ECO:0000313" key="7">
    <source>
        <dbReference type="EMBL" id="HJC67412.1"/>
    </source>
</evidence>
<sequence>MDAIFKRISVRKYQDRPVEEKKIQQILRAAMAAPSAKNQQPWEFFVTDSKDVIRKLSECSPYAAFLKDAPLAIVPCYRSAGLLVPSYADIDMSIATEHILLEACSLGLGTCWMGIAPVKERMEAVNAVLGNPKNLQAFAIVACGYPAEERPQQDRFDAARIHRI</sequence>
<dbReference type="GO" id="GO:0016491">
    <property type="term" value="F:oxidoreductase activity"/>
    <property type="evidence" value="ECO:0007669"/>
    <property type="project" value="UniProtKB-KW"/>
</dbReference>
<reference evidence="7" key="2">
    <citation type="submission" date="2021-04" db="EMBL/GenBank/DDBJ databases">
        <authorList>
            <person name="Gilroy R."/>
        </authorList>
    </citation>
    <scope>NUCLEOTIDE SEQUENCE</scope>
    <source>
        <strain evidence="7">CHK198-12963</strain>
    </source>
</reference>
<dbReference type="AlphaFoldDB" id="A0A9D2PX58"/>
<evidence type="ECO:0000256" key="1">
    <source>
        <dbReference type="ARBA" id="ARBA00001917"/>
    </source>
</evidence>
<accession>A0A9D2PX58</accession>
<dbReference type="Pfam" id="PF00881">
    <property type="entry name" value="Nitroreductase"/>
    <property type="match status" value="2"/>
</dbReference>
<feature type="domain" description="Nitroreductase" evidence="6">
    <location>
        <begin position="5"/>
        <end position="58"/>
    </location>
</feature>
<evidence type="ECO:0000259" key="6">
    <source>
        <dbReference type="Pfam" id="PF00881"/>
    </source>
</evidence>
<gene>
    <name evidence="7" type="ORF">H9931_12000</name>
</gene>
<dbReference type="EMBL" id="DWWB01000068">
    <property type="protein sequence ID" value="HJC67412.1"/>
    <property type="molecule type" value="Genomic_DNA"/>
</dbReference>
<dbReference type="PANTHER" id="PTHR43673:SF2">
    <property type="entry name" value="NITROREDUCTASE"/>
    <property type="match status" value="1"/>
</dbReference>
<protein>
    <submittedName>
        <fullName evidence="7">Nitroreductase family protein</fullName>
    </submittedName>
</protein>
<evidence type="ECO:0000313" key="8">
    <source>
        <dbReference type="Proteomes" id="UP000823863"/>
    </source>
</evidence>
<comment type="caution">
    <text evidence="7">The sequence shown here is derived from an EMBL/GenBank/DDBJ whole genome shotgun (WGS) entry which is preliminary data.</text>
</comment>
<organism evidence="7 8">
    <name type="scientific">Candidatus Enterocloster excrementigallinarum</name>
    <dbReference type="NCBI Taxonomy" id="2838558"/>
    <lineage>
        <taxon>Bacteria</taxon>
        <taxon>Bacillati</taxon>
        <taxon>Bacillota</taxon>
        <taxon>Clostridia</taxon>
        <taxon>Lachnospirales</taxon>
        <taxon>Lachnospiraceae</taxon>
        <taxon>Enterocloster</taxon>
    </lineage>
</organism>
<keyword evidence="4" id="KW-0288">FMN</keyword>
<evidence type="ECO:0000256" key="5">
    <source>
        <dbReference type="ARBA" id="ARBA00023002"/>
    </source>
</evidence>
<proteinExistence type="inferred from homology"/>
<keyword evidence="5" id="KW-0560">Oxidoreductase</keyword>
<feature type="domain" description="Nitroreductase" evidence="6">
    <location>
        <begin position="62"/>
        <end position="145"/>
    </location>
</feature>